<feature type="binding site" evidence="2">
    <location>
        <position position="113"/>
    </location>
    <ligand>
        <name>Fe cation</name>
        <dbReference type="ChEBI" id="CHEBI:24875"/>
    </ligand>
</feature>
<evidence type="ECO:0000313" key="3">
    <source>
        <dbReference type="EMBL" id="MWZ39903.1"/>
    </source>
</evidence>
<sequence length="211" mass="24238">MMVVNIKMQQMKSQFIQYNDSNNKVLYQKCKPVADIQSAEIQNIIIEMHEKMQGNGIGLAANQIGYPYQIFMIEFDSSNARYPFSFDSVPYQVFINPKITKASKQRVSFWHGCLSALGEKRGKLATYKEIEYEAYNQHGEKITGKLDSIAAVIFQHEFNHLLGSVYVDFDTEYMDSEELQAKFASGELKPYQECGEEVPLLLEKYQIGKNI</sequence>
<protein>
    <recommendedName>
        <fullName evidence="2">Peptide deformylase</fullName>
        <shortName evidence="2">PDF</shortName>
        <ecNumber evidence="2">3.5.1.88</ecNumber>
    </recommendedName>
    <alternativeName>
        <fullName evidence="2">Polypeptide deformylase</fullName>
    </alternativeName>
</protein>
<dbReference type="PRINTS" id="PR01576">
    <property type="entry name" value="PDEFORMYLASE"/>
</dbReference>
<feature type="active site" evidence="2">
    <location>
        <position position="157"/>
    </location>
</feature>
<dbReference type="EMBL" id="VJEZ01000005">
    <property type="protein sequence ID" value="MWZ39903.1"/>
    <property type="molecule type" value="Genomic_DNA"/>
</dbReference>
<organism evidence="3 4">
    <name type="scientific">Francisella tularensis</name>
    <dbReference type="NCBI Taxonomy" id="263"/>
    <lineage>
        <taxon>Bacteria</taxon>
        <taxon>Pseudomonadati</taxon>
        <taxon>Pseudomonadota</taxon>
        <taxon>Gammaproteobacteria</taxon>
        <taxon>Thiotrichales</taxon>
        <taxon>Francisellaceae</taxon>
        <taxon>Francisella</taxon>
    </lineage>
</organism>
<dbReference type="Proteomes" id="UP000469081">
    <property type="component" value="Unassembled WGS sequence"/>
</dbReference>
<dbReference type="PANTHER" id="PTHR10458:SF22">
    <property type="entry name" value="PEPTIDE DEFORMYLASE"/>
    <property type="match status" value="1"/>
</dbReference>
<comment type="catalytic activity">
    <reaction evidence="2">
        <text>N-terminal N-formyl-L-methionyl-[peptide] + H2O = N-terminal L-methionyl-[peptide] + formate</text>
        <dbReference type="Rhea" id="RHEA:24420"/>
        <dbReference type="Rhea" id="RHEA-COMP:10639"/>
        <dbReference type="Rhea" id="RHEA-COMP:10640"/>
        <dbReference type="ChEBI" id="CHEBI:15377"/>
        <dbReference type="ChEBI" id="CHEBI:15740"/>
        <dbReference type="ChEBI" id="CHEBI:49298"/>
        <dbReference type="ChEBI" id="CHEBI:64731"/>
        <dbReference type="EC" id="3.5.1.88"/>
    </reaction>
</comment>
<comment type="caution">
    <text evidence="3">The sequence shown here is derived from an EMBL/GenBank/DDBJ whole genome shotgun (WGS) entry which is preliminary data.</text>
</comment>
<dbReference type="GO" id="GO:0042586">
    <property type="term" value="F:peptide deformylase activity"/>
    <property type="evidence" value="ECO:0007669"/>
    <property type="project" value="UniProtKB-UniRule"/>
</dbReference>
<dbReference type="AlphaFoldDB" id="A0A6I4RXL7"/>
<dbReference type="InterPro" id="IPR036821">
    <property type="entry name" value="Peptide_deformylase_sf"/>
</dbReference>
<comment type="similarity">
    <text evidence="1 2">Belongs to the polypeptide deformylase family.</text>
</comment>
<feature type="binding site" evidence="2">
    <location>
        <position position="156"/>
    </location>
    <ligand>
        <name>Fe cation</name>
        <dbReference type="ChEBI" id="CHEBI:24875"/>
    </ligand>
</feature>
<dbReference type="Gene3D" id="3.90.45.10">
    <property type="entry name" value="Peptide deformylase"/>
    <property type="match status" value="1"/>
</dbReference>
<dbReference type="RefSeq" id="WP_003041796.1">
    <property type="nucleotide sequence ID" value="NZ_VJEZ01000005.1"/>
</dbReference>
<comment type="function">
    <text evidence="2">Removes the formyl group from the N-terminal Met of newly synthesized proteins. Requires at least a dipeptide for an efficient rate of reaction. N-terminal L-methionine is a prerequisite for activity but the enzyme has broad specificity at other positions.</text>
</comment>
<proteinExistence type="inferred from homology"/>
<dbReference type="GO" id="GO:0046872">
    <property type="term" value="F:metal ion binding"/>
    <property type="evidence" value="ECO:0007669"/>
    <property type="project" value="UniProtKB-KW"/>
</dbReference>
<dbReference type="PANTHER" id="PTHR10458">
    <property type="entry name" value="PEPTIDE DEFORMYLASE"/>
    <property type="match status" value="1"/>
</dbReference>
<keyword evidence="2" id="KW-0648">Protein biosynthesis</keyword>
<keyword evidence="2" id="KW-0378">Hydrolase</keyword>
<accession>A0A6I4RXL7</accession>
<comment type="cofactor">
    <cofactor evidence="2">
        <name>Fe(2+)</name>
        <dbReference type="ChEBI" id="CHEBI:29033"/>
    </cofactor>
    <text evidence="2">Binds 1 Fe(2+) ion.</text>
</comment>
<dbReference type="HAMAP" id="MF_00163">
    <property type="entry name" value="Pep_deformylase"/>
    <property type="match status" value="1"/>
</dbReference>
<keyword evidence="2" id="KW-0479">Metal-binding</keyword>
<gene>
    <name evidence="2" type="primary">def</name>
    <name evidence="3" type="ORF">FNC33_04990</name>
</gene>
<feature type="binding site" evidence="2">
    <location>
        <position position="160"/>
    </location>
    <ligand>
        <name>Fe cation</name>
        <dbReference type="ChEBI" id="CHEBI:24875"/>
    </ligand>
</feature>
<dbReference type="CDD" id="cd00487">
    <property type="entry name" value="Pep_deformylase"/>
    <property type="match status" value="1"/>
</dbReference>
<name>A0A6I4RXL7_FRATU</name>
<dbReference type="EC" id="3.5.1.88" evidence="2"/>
<dbReference type="SUPFAM" id="SSF56420">
    <property type="entry name" value="Peptide deformylase"/>
    <property type="match status" value="1"/>
</dbReference>
<dbReference type="InterPro" id="IPR023635">
    <property type="entry name" value="Peptide_deformylase"/>
</dbReference>
<keyword evidence="2" id="KW-0408">Iron</keyword>
<evidence type="ECO:0000256" key="1">
    <source>
        <dbReference type="ARBA" id="ARBA00010759"/>
    </source>
</evidence>
<evidence type="ECO:0000313" key="4">
    <source>
        <dbReference type="Proteomes" id="UP000469081"/>
    </source>
</evidence>
<dbReference type="GO" id="GO:0006412">
    <property type="term" value="P:translation"/>
    <property type="evidence" value="ECO:0007669"/>
    <property type="project" value="UniProtKB-UniRule"/>
</dbReference>
<evidence type="ECO:0000256" key="2">
    <source>
        <dbReference type="HAMAP-Rule" id="MF_00163"/>
    </source>
</evidence>
<dbReference type="Pfam" id="PF01327">
    <property type="entry name" value="Pep_deformylase"/>
    <property type="match status" value="1"/>
</dbReference>
<reference evidence="3 4" key="1">
    <citation type="submission" date="2019-06" db="EMBL/GenBank/DDBJ databases">
        <title>Phylogeography and genetic diversity of Francisella tularensis subsp. holarctica in France (1947-2018).</title>
        <authorList>
            <person name="Kevin M."/>
            <person name="Madani N."/>
            <person name="Maurin M."/>
        </authorList>
    </citation>
    <scope>NUCLEOTIDE SEQUENCE [LARGE SCALE GENOMIC DNA]</scope>
    <source>
        <strain evidence="3 4">ATCC 15482</strain>
    </source>
</reference>